<evidence type="ECO:0000256" key="2">
    <source>
        <dbReference type="ARBA" id="ARBA00023180"/>
    </source>
</evidence>
<dbReference type="GO" id="GO:0009986">
    <property type="term" value="C:cell surface"/>
    <property type="evidence" value="ECO:0007669"/>
    <property type="project" value="TreeGrafter"/>
</dbReference>
<keyword evidence="4" id="KW-1185">Reference proteome</keyword>
<reference evidence="3 4" key="1">
    <citation type="journal article" date="2017" name="Nat. Ecol. Evol.">
        <title>Scallop genome provides insights into evolution of bilaterian karyotype and development.</title>
        <authorList>
            <person name="Wang S."/>
            <person name="Zhang J."/>
            <person name="Jiao W."/>
            <person name="Li J."/>
            <person name="Xun X."/>
            <person name="Sun Y."/>
            <person name="Guo X."/>
            <person name="Huan P."/>
            <person name="Dong B."/>
            <person name="Zhang L."/>
            <person name="Hu X."/>
            <person name="Sun X."/>
            <person name="Wang J."/>
            <person name="Zhao C."/>
            <person name="Wang Y."/>
            <person name="Wang D."/>
            <person name="Huang X."/>
            <person name="Wang R."/>
            <person name="Lv J."/>
            <person name="Li Y."/>
            <person name="Zhang Z."/>
            <person name="Liu B."/>
            <person name="Lu W."/>
            <person name="Hui Y."/>
            <person name="Liang J."/>
            <person name="Zhou Z."/>
            <person name="Hou R."/>
            <person name="Li X."/>
            <person name="Liu Y."/>
            <person name="Li H."/>
            <person name="Ning X."/>
            <person name="Lin Y."/>
            <person name="Zhao L."/>
            <person name="Xing Q."/>
            <person name="Dou J."/>
            <person name="Li Y."/>
            <person name="Mao J."/>
            <person name="Guo H."/>
            <person name="Dou H."/>
            <person name="Li T."/>
            <person name="Mu C."/>
            <person name="Jiang W."/>
            <person name="Fu Q."/>
            <person name="Fu X."/>
            <person name="Miao Y."/>
            <person name="Liu J."/>
            <person name="Yu Q."/>
            <person name="Li R."/>
            <person name="Liao H."/>
            <person name="Li X."/>
            <person name="Kong Y."/>
            <person name="Jiang Z."/>
            <person name="Chourrout D."/>
            <person name="Li R."/>
            <person name="Bao Z."/>
        </authorList>
    </citation>
    <scope>NUCLEOTIDE SEQUENCE [LARGE SCALE GENOMIC DNA]</scope>
    <source>
        <strain evidence="3 4">PY_sf001</strain>
    </source>
</reference>
<proteinExistence type="predicted"/>
<accession>A0A210PV39</accession>
<evidence type="ECO:0000313" key="3">
    <source>
        <dbReference type="EMBL" id="OWF40358.1"/>
    </source>
</evidence>
<keyword evidence="1" id="KW-0732">Signal</keyword>
<dbReference type="STRING" id="6573.A0A210PV39"/>
<dbReference type="EMBL" id="NEDP02005473">
    <property type="protein sequence ID" value="OWF40358.1"/>
    <property type="molecule type" value="Genomic_DNA"/>
</dbReference>
<evidence type="ECO:0000256" key="1">
    <source>
        <dbReference type="ARBA" id="ARBA00022729"/>
    </source>
</evidence>
<comment type="caution">
    <text evidence="3">The sequence shown here is derived from an EMBL/GenBank/DDBJ whole genome shotgun (WGS) entry which is preliminary data.</text>
</comment>
<sequence>MALDEYGDILSTFTAEQVWLTAFQQFKEMGTFKIDIQIATCDGFKSFFGAFAVLTTAVKTNLANFLADPSIVTAAQIEQFPGEIFSMLKSEVQTRVFSGMTLAQKGVVCNGWKSKDCLTKIVIKDLLSCVNILESNGVTLTTDEKKKIVDTDSYDTWSEDEWITAAQQFPEVLNKAQYMSMPITVMVETMVNIKAIAKELQKGAIFAIKKRLKEYMLSQMLNVTSATQRDWVDLMKEFGAEPKLFSDVLGVAASLSQLDMAKVTKEYQVKFLEENKDDIDMSALSSSQIIGLISGLTESDMLLLNVAALETAAPAIFLLEIDPYQMRKILNVFRTNLPSYFNPSSFDAAKMAVFAPVMGYLSDAEFESIQDSVLLSGMSNVASFGKTSRKTASKMMKALIDSSGSNGALSSNDIKTLGVNVVLDSLEVDGISKVPAASFTKDIIADIEKASDELDMSAAVKSKLFEKMVEGAGLTAVLESPSLAREVPISLLLDGISSMTDIAGENTKIDIVVTIKQARFLKEEMDKLSVTLTLQRINNILPYTCALTNEQINGIEKDSFYFDILNKLTESSCVTIDMISFLHNLIKEYLSFDSTSAADLQAITTTSTLANMSPKIMAKFTQDDLNKYGSAMCLTIVEQLGLADINLLSKTELQAKYLYSITCLSKTTGTITADDLLSIGNMVCGMTTTDYVRLDNDALEQYVMWMQRTCPMSNAERQALVNAFVAAKGLTNSIKTYEIIMLGTLFPLLPQTVIDSITVDTVLDIAGPIQDEYNEKKKCTKSRKQSGKSNEFSSDDETAFVSGEQKFYTKIAKALDTKANAGSRRRRRSTASLTCSNIQVLGAAGVSALSTTQLSSLADQEFTSCIETLGSVTDYSDAQKTALLDVATRSSVLGAPSTWSTTNVYNTGVICQALTEAQIGTLTLDLDAVSRLGQFDGWDSLKKKAVFERWLSLLKGGDSSTITSSELRSLGHITCGATTSHIDVIPHAIYKNAADSIGELTSCDDTQLQSFAALAKAAYGSDVTTWLSSVISNIGITIGGLPTSDIGMLSTTQIDAIDSIHISHIPPATFAGFTVEQFLTFSTSQLSASTADQRSSLSESQLAALSADFSSTSDNGAGTVTSSVMLALVLSLAVVYQ</sequence>
<protein>
    <submittedName>
        <fullName evidence="3">Stereocilin</fullName>
    </submittedName>
</protein>
<keyword evidence="2" id="KW-0325">Glycoprotein</keyword>
<dbReference type="PANTHER" id="PTHR23412">
    <property type="entry name" value="STEREOCILIN RELATED"/>
    <property type="match status" value="1"/>
</dbReference>
<dbReference type="OrthoDB" id="6144164at2759"/>
<dbReference type="InterPro" id="IPR026664">
    <property type="entry name" value="Stereocilin-rel"/>
</dbReference>
<evidence type="ECO:0000313" key="4">
    <source>
        <dbReference type="Proteomes" id="UP000242188"/>
    </source>
</evidence>
<dbReference type="AlphaFoldDB" id="A0A210PV39"/>
<organism evidence="3 4">
    <name type="scientific">Mizuhopecten yessoensis</name>
    <name type="common">Japanese scallop</name>
    <name type="synonym">Patinopecten yessoensis</name>
    <dbReference type="NCBI Taxonomy" id="6573"/>
    <lineage>
        <taxon>Eukaryota</taxon>
        <taxon>Metazoa</taxon>
        <taxon>Spiralia</taxon>
        <taxon>Lophotrochozoa</taxon>
        <taxon>Mollusca</taxon>
        <taxon>Bivalvia</taxon>
        <taxon>Autobranchia</taxon>
        <taxon>Pteriomorphia</taxon>
        <taxon>Pectinida</taxon>
        <taxon>Pectinoidea</taxon>
        <taxon>Pectinidae</taxon>
        <taxon>Mizuhopecten</taxon>
    </lineage>
</organism>
<dbReference type="PANTHER" id="PTHR23412:SF17">
    <property type="entry name" value="OTOANCORIN"/>
    <property type="match status" value="1"/>
</dbReference>
<name>A0A210PV39_MIZYE</name>
<dbReference type="Proteomes" id="UP000242188">
    <property type="component" value="Unassembled WGS sequence"/>
</dbReference>
<dbReference type="GO" id="GO:0007160">
    <property type="term" value="P:cell-matrix adhesion"/>
    <property type="evidence" value="ECO:0007669"/>
    <property type="project" value="TreeGrafter"/>
</dbReference>
<gene>
    <name evidence="3" type="ORF">KP79_PYT05507</name>
</gene>